<evidence type="ECO:0000256" key="4">
    <source>
        <dbReference type="ARBA" id="ARBA00022679"/>
    </source>
</evidence>
<evidence type="ECO:0000313" key="6">
    <source>
        <dbReference type="EMBL" id="PPI86480.1"/>
    </source>
</evidence>
<dbReference type="NCBIfam" id="TIGR03012">
    <property type="entry name" value="sulf_tusD_dsrE"/>
    <property type="match status" value="1"/>
</dbReference>
<dbReference type="FunFam" id="3.40.1260.10:FF:000001">
    <property type="entry name" value="Sulfurtransferase TusD"/>
    <property type="match status" value="1"/>
</dbReference>
<protein>
    <submittedName>
        <fullName evidence="6">Sulfurtransferase complex subunit TusD</fullName>
    </submittedName>
</protein>
<dbReference type="GO" id="GO:0097163">
    <property type="term" value="F:sulfur carrier activity"/>
    <property type="evidence" value="ECO:0007669"/>
    <property type="project" value="TreeGrafter"/>
</dbReference>
<comment type="caution">
    <text evidence="6">The sequence shown here is derived from an EMBL/GenBank/DDBJ whole genome shotgun (WGS) entry which is preliminary data.</text>
</comment>
<evidence type="ECO:0000313" key="7">
    <source>
        <dbReference type="Proteomes" id="UP000296144"/>
    </source>
</evidence>
<dbReference type="InterPro" id="IPR017463">
    <property type="entry name" value="Sulphur_relay_TusD/DsrE"/>
</dbReference>
<dbReference type="AlphaFoldDB" id="A0A2P5SVY9"/>
<dbReference type="RefSeq" id="WP_136130268.1">
    <property type="nucleotide sequence ID" value="NZ_PDKU01000003.1"/>
</dbReference>
<dbReference type="PANTHER" id="PTHR34874:SF3">
    <property type="entry name" value="SULFURTRANSFERASE TUSD"/>
    <property type="match status" value="1"/>
</dbReference>
<dbReference type="Gene3D" id="3.40.1260.10">
    <property type="entry name" value="DsrEFH-like"/>
    <property type="match status" value="1"/>
</dbReference>
<reference evidence="6 7" key="1">
    <citation type="journal article" date="2018" name="Genome Biol. Evol.">
        <title>Cladogenesis and Genomic Streamlining in Extracellular Endosymbionts of Tropical Stink Bugs.</title>
        <authorList>
            <person name="Otero-Bravo A."/>
            <person name="Goffredi S."/>
            <person name="Sabree Z.L."/>
        </authorList>
    </citation>
    <scope>NUCLEOTIDE SEQUENCE [LARGE SCALE GENOMIC DNA]</scope>
    <source>
        <strain evidence="6 7">SoEL</strain>
    </source>
</reference>
<dbReference type="Proteomes" id="UP000296144">
    <property type="component" value="Unassembled WGS sequence"/>
</dbReference>
<dbReference type="PANTHER" id="PTHR34874">
    <property type="entry name" value="PROTEIN YCHN"/>
    <property type="match status" value="1"/>
</dbReference>
<proteinExistence type="inferred from homology"/>
<dbReference type="Pfam" id="PF02635">
    <property type="entry name" value="DsrE"/>
    <property type="match status" value="1"/>
</dbReference>
<dbReference type="InterPro" id="IPR003787">
    <property type="entry name" value="Sulphur_relay_DsrE/F-like"/>
</dbReference>
<dbReference type="SUPFAM" id="SSF75169">
    <property type="entry name" value="DsrEFH-like"/>
    <property type="match status" value="1"/>
</dbReference>
<dbReference type="OrthoDB" id="9787483at2"/>
<dbReference type="EMBL" id="PDKU01000003">
    <property type="protein sequence ID" value="PPI86480.1"/>
    <property type="molecule type" value="Genomic_DNA"/>
</dbReference>
<keyword evidence="7" id="KW-1185">Reference proteome</keyword>
<dbReference type="GO" id="GO:0016783">
    <property type="term" value="F:sulfurtransferase activity"/>
    <property type="evidence" value="ECO:0007669"/>
    <property type="project" value="InterPro"/>
</dbReference>
<evidence type="ECO:0000256" key="5">
    <source>
        <dbReference type="ARBA" id="ARBA00022694"/>
    </source>
</evidence>
<accession>A0A2P5SVY9</accession>
<keyword evidence="3" id="KW-0963">Cytoplasm</keyword>
<dbReference type="GO" id="GO:0002143">
    <property type="term" value="P:tRNA wobble position uridine thiolation"/>
    <property type="evidence" value="ECO:0007669"/>
    <property type="project" value="TreeGrafter"/>
</dbReference>
<gene>
    <name evidence="6" type="ORF">CRV10_02520</name>
</gene>
<comment type="similarity">
    <text evidence="2">Belongs to the DsrE/TusD family.</text>
</comment>
<organism evidence="6 7">
    <name type="scientific">Candidatus Pantoea edessiphila</name>
    <dbReference type="NCBI Taxonomy" id="2044610"/>
    <lineage>
        <taxon>Bacteria</taxon>
        <taxon>Pseudomonadati</taxon>
        <taxon>Pseudomonadota</taxon>
        <taxon>Gammaproteobacteria</taxon>
        <taxon>Enterobacterales</taxon>
        <taxon>Erwiniaceae</taxon>
        <taxon>Pantoea</taxon>
    </lineage>
</organism>
<evidence type="ECO:0000256" key="1">
    <source>
        <dbReference type="ARBA" id="ARBA00004496"/>
    </source>
</evidence>
<name>A0A2P5SVY9_9GAMM</name>
<keyword evidence="5" id="KW-0819">tRNA processing</keyword>
<sequence length="128" mass="14289">MNYNLLVMGPPYGTQNATSALLFAQALLKAGHNLKSIFFYREGVLNANQFITIPHNEFNIIHEWQNLNRTQGVLLNICISSAFYRGILDTPESEHLHCSSGNLQSGFNFSGLKSLAEAIVNCDRVVQF</sequence>
<dbReference type="NCBIfam" id="NF001237">
    <property type="entry name" value="PRK00207.1"/>
    <property type="match status" value="1"/>
</dbReference>
<dbReference type="InterPro" id="IPR027396">
    <property type="entry name" value="DsrEFH-like"/>
</dbReference>
<evidence type="ECO:0000256" key="3">
    <source>
        <dbReference type="ARBA" id="ARBA00022490"/>
    </source>
</evidence>
<evidence type="ECO:0000256" key="2">
    <source>
        <dbReference type="ARBA" id="ARBA00007067"/>
    </source>
</evidence>
<keyword evidence="4 6" id="KW-0808">Transferase</keyword>
<dbReference type="GO" id="GO:1990228">
    <property type="term" value="C:sulfurtransferase complex"/>
    <property type="evidence" value="ECO:0007669"/>
    <property type="project" value="TreeGrafter"/>
</dbReference>
<comment type="subcellular location">
    <subcellularLocation>
        <location evidence="1">Cytoplasm</location>
    </subcellularLocation>
</comment>